<feature type="region of interest" description="Disordered" evidence="1">
    <location>
        <begin position="81"/>
        <end position="103"/>
    </location>
</feature>
<feature type="region of interest" description="Disordered" evidence="1">
    <location>
        <begin position="1"/>
        <end position="60"/>
    </location>
</feature>
<feature type="compositionally biased region" description="Basic and acidic residues" evidence="1">
    <location>
        <begin position="40"/>
        <end position="59"/>
    </location>
</feature>
<protein>
    <submittedName>
        <fullName evidence="2">Uncharacterized protein</fullName>
    </submittedName>
</protein>
<dbReference type="Proteomes" id="UP000886520">
    <property type="component" value="Chromosome 12"/>
</dbReference>
<organism evidence="2 3">
    <name type="scientific">Adiantum capillus-veneris</name>
    <name type="common">Maidenhair fern</name>
    <dbReference type="NCBI Taxonomy" id="13818"/>
    <lineage>
        <taxon>Eukaryota</taxon>
        <taxon>Viridiplantae</taxon>
        <taxon>Streptophyta</taxon>
        <taxon>Embryophyta</taxon>
        <taxon>Tracheophyta</taxon>
        <taxon>Polypodiopsida</taxon>
        <taxon>Polypodiidae</taxon>
        <taxon>Polypodiales</taxon>
        <taxon>Pteridineae</taxon>
        <taxon>Pteridaceae</taxon>
        <taxon>Vittarioideae</taxon>
        <taxon>Adiantum</taxon>
    </lineage>
</organism>
<name>A0A9D4UQQ7_ADICA</name>
<evidence type="ECO:0000313" key="3">
    <source>
        <dbReference type="Proteomes" id="UP000886520"/>
    </source>
</evidence>
<accession>A0A9D4UQQ7</accession>
<feature type="compositionally biased region" description="Basic and acidic residues" evidence="1">
    <location>
        <begin position="1"/>
        <end position="19"/>
    </location>
</feature>
<keyword evidence="3" id="KW-1185">Reference proteome</keyword>
<dbReference type="OrthoDB" id="1995608at2759"/>
<dbReference type="AlphaFoldDB" id="A0A9D4UQQ7"/>
<gene>
    <name evidence="2" type="ORF">GOP47_0012470</name>
</gene>
<proteinExistence type="predicted"/>
<sequence>MSHMKESTAEAAHHAKEATPRTAEQAKGFGQAHDAAQEEATAHEKASEAPHKAVGEDKAVATMRYAQDSVVTGKDQAVGALRDAPHAAKDAFNRLTGHADDKR</sequence>
<evidence type="ECO:0000256" key="1">
    <source>
        <dbReference type="SAM" id="MobiDB-lite"/>
    </source>
</evidence>
<comment type="caution">
    <text evidence="2">The sequence shown here is derived from an EMBL/GenBank/DDBJ whole genome shotgun (WGS) entry which is preliminary data.</text>
</comment>
<feature type="compositionally biased region" description="Basic and acidic residues" evidence="1">
    <location>
        <begin position="83"/>
        <end position="103"/>
    </location>
</feature>
<dbReference type="EMBL" id="JABFUD020000012">
    <property type="protein sequence ID" value="KAI5072364.1"/>
    <property type="molecule type" value="Genomic_DNA"/>
</dbReference>
<evidence type="ECO:0000313" key="2">
    <source>
        <dbReference type="EMBL" id="KAI5072364.1"/>
    </source>
</evidence>
<reference evidence="2" key="1">
    <citation type="submission" date="2021-01" db="EMBL/GenBank/DDBJ databases">
        <title>Adiantum capillus-veneris genome.</title>
        <authorList>
            <person name="Fang Y."/>
            <person name="Liao Q."/>
        </authorList>
    </citation>
    <scope>NUCLEOTIDE SEQUENCE</scope>
    <source>
        <strain evidence="2">H3</strain>
        <tissue evidence="2">Leaf</tissue>
    </source>
</reference>